<evidence type="ECO:0000313" key="2">
    <source>
        <dbReference type="Proteomes" id="UP000274131"/>
    </source>
</evidence>
<reference evidence="3" key="1">
    <citation type="submission" date="2017-02" db="UniProtKB">
        <authorList>
            <consortium name="WormBaseParasite"/>
        </authorList>
    </citation>
    <scope>IDENTIFICATION</scope>
</reference>
<sequence>MRTRDKDDCQWKQLSRITVPGCLMMTNIKLYDVSGKKCSSLTVSKSFGSTVTSTVLLESCFKSHVKAKCARKNSVVENCKDTGDGLYSVEKKGEVSEVEFVKGKQFVISKSVKKARILGGKCIDNKRLSYPYSKQYSKGETLKANGNLSLQEFRRVQHYLIRSLMSASENENDNFDYAKIAKMPSATIFDPDDSLLEILHSDKSPSAQNPLPKKACLVPRQKEDVQKLSLSPESCYRRRVKILPYLYRALRTQKPRFLGALKAVIPTA</sequence>
<gene>
    <name evidence="1" type="ORF">EVEC_LOCUS3474</name>
</gene>
<organism evidence="3">
    <name type="scientific">Enterobius vermicularis</name>
    <name type="common">Human pinworm</name>
    <dbReference type="NCBI Taxonomy" id="51028"/>
    <lineage>
        <taxon>Eukaryota</taxon>
        <taxon>Metazoa</taxon>
        <taxon>Ecdysozoa</taxon>
        <taxon>Nematoda</taxon>
        <taxon>Chromadorea</taxon>
        <taxon>Rhabditida</taxon>
        <taxon>Spirurina</taxon>
        <taxon>Oxyuridomorpha</taxon>
        <taxon>Oxyuroidea</taxon>
        <taxon>Oxyuridae</taxon>
        <taxon>Enterobius</taxon>
    </lineage>
</organism>
<accession>A0A0N4V1E1</accession>
<keyword evidence="2" id="KW-1185">Reference proteome</keyword>
<dbReference type="WBParaSite" id="EVEC_0000376601-mRNA-1">
    <property type="protein sequence ID" value="EVEC_0000376601-mRNA-1"/>
    <property type="gene ID" value="EVEC_0000376601"/>
</dbReference>
<evidence type="ECO:0000313" key="1">
    <source>
        <dbReference type="EMBL" id="VDD88331.1"/>
    </source>
</evidence>
<dbReference type="Proteomes" id="UP000274131">
    <property type="component" value="Unassembled WGS sequence"/>
</dbReference>
<dbReference type="AlphaFoldDB" id="A0A0N4V1E1"/>
<evidence type="ECO:0000313" key="3">
    <source>
        <dbReference type="WBParaSite" id="EVEC_0000376601-mRNA-1"/>
    </source>
</evidence>
<dbReference type="EMBL" id="UXUI01007603">
    <property type="protein sequence ID" value="VDD88331.1"/>
    <property type="molecule type" value="Genomic_DNA"/>
</dbReference>
<proteinExistence type="predicted"/>
<reference evidence="1 2" key="2">
    <citation type="submission" date="2018-10" db="EMBL/GenBank/DDBJ databases">
        <authorList>
            <consortium name="Pathogen Informatics"/>
        </authorList>
    </citation>
    <scope>NUCLEOTIDE SEQUENCE [LARGE SCALE GENOMIC DNA]</scope>
</reference>
<name>A0A0N4V1E1_ENTVE</name>
<protein>
    <submittedName>
        <fullName evidence="3">Retrovirus-related Pol polyprotein from transposon TNT 1-94</fullName>
    </submittedName>
</protein>